<dbReference type="RefSeq" id="XP_043014356.1">
    <property type="nucleotide sequence ID" value="XM_043149748.1"/>
</dbReference>
<dbReference type="OrthoDB" id="3221235at2759"/>
<dbReference type="SUPFAM" id="SSF81383">
    <property type="entry name" value="F-box domain"/>
    <property type="match status" value="1"/>
</dbReference>
<gene>
    <name evidence="2" type="ORF">E1B28_005199</name>
</gene>
<evidence type="ECO:0000259" key="1">
    <source>
        <dbReference type="Pfam" id="PF12937"/>
    </source>
</evidence>
<organism evidence="2 3">
    <name type="scientific">Marasmius oreades</name>
    <name type="common">fairy-ring Marasmius</name>
    <dbReference type="NCBI Taxonomy" id="181124"/>
    <lineage>
        <taxon>Eukaryota</taxon>
        <taxon>Fungi</taxon>
        <taxon>Dikarya</taxon>
        <taxon>Basidiomycota</taxon>
        <taxon>Agaricomycotina</taxon>
        <taxon>Agaricomycetes</taxon>
        <taxon>Agaricomycetidae</taxon>
        <taxon>Agaricales</taxon>
        <taxon>Marasmiineae</taxon>
        <taxon>Marasmiaceae</taxon>
        <taxon>Marasmius</taxon>
    </lineage>
</organism>
<protein>
    <recommendedName>
        <fullName evidence="1">F-box domain-containing protein</fullName>
    </recommendedName>
</protein>
<reference evidence="2" key="1">
    <citation type="journal article" date="2021" name="Genome Biol. Evol.">
        <title>The assembled and annotated genome of the fairy-ring fungus Marasmius oreades.</title>
        <authorList>
            <person name="Hiltunen M."/>
            <person name="Ament-Velasquez S.L."/>
            <person name="Johannesson H."/>
        </authorList>
    </citation>
    <scope>NUCLEOTIDE SEQUENCE</scope>
    <source>
        <strain evidence="2">03SP1</strain>
    </source>
</reference>
<evidence type="ECO:0000313" key="2">
    <source>
        <dbReference type="EMBL" id="KAG7097886.1"/>
    </source>
</evidence>
<dbReference type="Proteomes" id="UP001049176">
    <property type="component" value="Chromosome 2"/>
</dbReference>
<dbReference type="AlphaFoldDB" id="A0A9P8ADK4"/>
<name>A0A9P8ADK4_9AGAR</name>
<dbReference type="InterPro" id="IPR036047">
    <property type="entry name" value="F-box-like_dom_sf"/>
</dbReference>
<dbReference type="EMBL" id="CM032182">
    <property type="protein sequence ID" value="KAG7097886.1"/>
    <property type="molecule type" value="Genomic_DNA"/>
</dbReference>
<evidence type="ECO:0000313" key="3">
    <source>
        <dbReference type="Proteomes" id="UP001049176"/>
    </source>
</evidence>
<dbReference type="KEGG" id="more:E1B28_005199"/>
<feature type="domain" description="F-box" evidence="1">
    <location>
        <begin position="79"/>
        <end position="134"/>
    </location>
</feature>
<dbReference type="InterPro" id="IPR001810">
    <property type="entry name" value="F-box_dom"/>
</dbReference>
<dbReference type="Pfam" id="PF12937">
    <property type="entry name" value="F-box-like"/>
    <property type="match status" value="1"/>
</dbReference>
<proteinExistence type="predicted"/>
<dbReference type="GeneID" id="66074275"/>
<keyword evidence="3" id="KW-1185">Reference proteome</keyword>
<dbReference type="Gene3D" id="1.20.1280.50">
    <property type="match status" value="1"/>
</dbReference>
<accession>A0A9P8ADK4</accession>
<dbReference type="PANTHER" id="PTHR38926:SF72">
    <property type="entry name" value="IM:7136021-RELATED"/>
    <property type="match status" value="1"/>
</dbReference>
<sequence length="606" mass="68342">MTSQLPFPSSFNHRLGTNYVPTPQEVVQLEEILRGPQETLARLITEISRLESTLQSLYFQRDAMQACIDQHRALLSPFRHLPVDILREIFIQTLPSDHFPTRSLLQAPLLLTTVCKTWREIALTTPHLWTAIHIYIPQLMAECDIDSHLALIQARTEGVKRWLDRSGSLPISFSLVIDARPLFYPSRLTTPHAGGLLGFPGVVRTKRVEKSIELMEILLKYSPRWEGVCVRLPLVLISRFESLFNKRPPPCSLPELRSLRIAYSLPDNAFGDDPHDGRTHMLSSVLQAAPSLRSLHLINDLHHDPLHLPLVWTNLTELVLHLANGIFPSQAVDILACTSQMLRKCSMIINVPESDGVIRSAFCGELPRLHVLQLTFMTLWRHQPAADAVSEELRGVFDHIHATSLTHLSITASQVPERLPQVPFLKLLERSSCQLKALEIQFPVSDTALEQCLRLPACSSLSCLVVKEVQTRPVRSAYNSVPTISESLLTALTSNSTTNSLDLCPLLERVVFKNCTCTSRNVRRLIDFIATRSKRGDESNAGARQLKFVAVSFAYDIGDEYLPEIEALEREGVQICWRYERRRKAGDSPEEGLIVPATLDVDKEWL</sequence>
<comment type="caution">
    <text evidence="2">The sequence shown here is derived from an EMBL/GenBank/DDBJ whole genome shotgun (WGS) entry which is preliminary data.</text>
</comment>
<dbReference type="PANTHER" id="PTHR38926">
    <property type="entry name" value="F-BOX DOMAIN CONTAINING PROTEIN, EXPRESSED"/>
    <property type="match status" value="1"/>
</dbReference>